<evidence type="ECO:0000313" key="4">
    <source>
        <dbReference type="Proteomes" id="UP000325315"/>
    </source>
</evidence>
<name>A0A5B6W3V5_9ROSI</name>
<proteinExistence type="predicted"/>
<dbReference type="PANTHER" id="PTHR46872:SF10">
    <property type="entry name" value="MYB-LIKE DOMAIN-CONTAINING PROTEIN"/>
    <property type="match status" value="1"/>
</dbReference>
<protein>
    <submittedName>
        <fullName evidence="3">AT-rich interactive domain-containing 2-like protein</fullName>
    </submittedName>
</protein>
<evidence type="ECO:0000259" key="2">
    <source>
        <dbReference type="SMART" id="SM00717"/>
    </source>
</evidence>
<evidence type="ECO:0000256" key="1">
    <source>
        <dbReference type="SAM" id="MobiDB-lite"/>
    </source>
</evidence>
<dbReference type="OrthoDB" id="1908944at2759"/>
<accession>A0A5B6W3V5</accession>
<dbReference type="EMBL" id="SMMG02000005">
    <property type="protein sequence ID" value="KAA3475777.1"/>
    <property type="molecule type" value="Genomic_DNA"/>
</dbReference>
<dbReference type="SMART" id="SM00717">
    <property type="entry name" value="SANT"/>
    <property type="match status" value="1"/>
</dbReference>
<feature type="domain" description="Myb-like" evidence="2">
    <location>
        <begin position="303"/>
        <end position="356"/>
    </location>
</feature>
<dbReference type="AlphaFoldDB" id="A0A5B6W3V5"/>
<keyword evidence="4" id="KW-1185">Reference proteome</keyword>
<feature type="compositionally biased region" description="Polar residues" evidence="1">
    <location>
        <begin position="483"/>
        <end position="500"/>
    </location>
</feature>
<dbReference type="InterPro" id="IPR001005">
    <property type="entry name" value="SANT/Myb"/>
</dbReference>
<dbReference type="CDD" id="cd00167">
    <property type="entry name" value="SANT"/>
    <property type="match status" value="1"/>
</dbReference>
<comment type="caution">
    <text evidence="3">The sequence shown here is derived from an EMBL/GenBank/DDBJ whole genome shotgun (WGS) entry which is preliminary data.</text>
</comment>
<organism evidence="3 4">
    <name type="scientific">Gossypium australe</name>
    <dbReference type="NCBI Taxonomy" id="47621"/>
    <lineage>
        <taxon>Eukaryota</taxon>
        <taxon>Viridiplantae</taxon>
        <taxon>Streptophyta</taxon>
        <taxon>Embryophyta</taxon>
        <taxon>Tracheophyta</taxon>
        <taxon>Spermatophyta</taxon>
        <taxon>Magnoliopsida</taxon>
        <taxon>eudicotyledons</taxon>
        <taxon>Gunneridae</taxon>
        <taxon>Pentapetalae</taxon>
        <taxon>rosids</taxon>
        <taxon>malvids</taxon>
        <taxon>Malvales</taxon>
        <taxon>Malvaceae</taxon>
        <taxon>Malvoideae</taxon>
        <taxon>Gossypium</taxon>
    </lineage>
</organism>
<evidence type="ECO:0000313" key="3">
    <source>
        <dbReference type="EMBL" id="KAA3475777.1"/>
    </source>
</evidence>
<feature type="region of interest" description="Disordered" evidence="1">
    <location>
        <begin position="475"/>
        <end position="521"/>
    </location>
</feature>
<dbReference type="PANTHER" id="PTHR46872">
    <property type="entry name" value="DNA BINDING PROTEIN"/>
    <property type="match status" value="1"/>
</dbReference>
<gene>
    <name evidence="3" type="ORF">EPI10_025914</name>
</gene>
<reference evidence="4" key="1">
    <citation type="journal article" date="2019" name="Plant Biotechnol. J.">
        <title>Genome sequencing of the Australian wild diploid species Gossypium australe highlights disease resistance and delayed gland morphogenesis.</title>
        <authorList>
            <person name="Cai Y."/>
            <person name="Cai X."/>
            <person name="Wang Q."/>
            <person name="Wang P."/>
            <person name="Zhang Y."/>
            <person name="Cai C."/>
            <person name="Xu Y."/>
            <person name="Wang K."/>
            <person name="Zhou Z."/>
            <person name="Wang C."/>
            <person name="Geng S."/>
            <person name="Li B."/>
            <person name="Dong Q."/>
            <person name="Hou Y."/>
            <person name="Wang H."/>
            <person name="Ai P."/>
            <person name="Liu Z."/>
            <person name="Yi F."/>
            <person name="Sun M."/>
            <person name="An G."/>
            <person name="Cheng J."/>
            <person name="Zhang Y."/>
            <person name="Shi Q."/>
            <person name="Xie Y."/>
            <person name="Shi X."/>
            <person name="Chang Y."/>
            <person name="Huang F."/>
            <person name="Chen Y."/>
            <person name="Hong S."/>
            <person name="Mi L."/>
            <person name="Sun Q."/>
            <person name="Zhang L."/>
            <person name="Zhou B."/>
            <person name="Peng R."/>
            <person name="Zhang X."/>
            <person name="Liu F."/>
        </authorList>
    </citation>
    <scope>NUCLEOTIDE SEQUENCE [LARGE SCALE GENOMIC DNA]</scope>
    <source>
        <strain evidence="4">cv. PA1801</strain>
    </source>
</reference>
<dbReference type="Proteomes" id="UP000325315">
    <property type="component" value="Unassembled WGS sequence"/>
</dbReference>
<sequence length="562" mass="63367">MYTHAISQPFSLFFSLYSSGTPHRFYGLGRNFPIVTRSIISRKAPFPKYNMVHKRPFAEKDEFEVSFKQPRQVEHSDPQVLSSEPFFSEALISDGSGEGRFTNTNINSDEKHANAFDTEHPGHADDFEINVPGCIANSSQVTCSAGEAVSWPEEPLHITSFGECFNPERPMRIISHLEDIYSILLQYPPRKRVLVGPNYQVDIPEWEDSLVARNICYDTDVSETAAGRYEDEPMGTCIIPMPALESSVSYDEVGRGRTDCNCEDKDSVRCVRQHILEAREELRESLGHERFIELGFCEMGEVVADKWSEEEEQLFHKVVFSNPVSMGKNFWKDLALVFPYRTKMDIVSYYFNVFMLWKRSVQNRCESVSIDSDNDEWQGTDDSGNNEVFSDEDEDSVVESPVCQGDFPYHQNQESGLCVCDEDAADETCDNHSIYFDSAADNIKVSEMYSGKLFSNQGPMAQLHENNLKDEQAKHKKLEVQGDSCTSSDTGAASQETPVTADNGDQRQRNPNGLNNGGSHGYVSEPCDTKVWDSGYTTTCQKTKMDFLPTCSMIEEVFGDGS</sequence>
<feature type="region of interest" description="Disordered" evidence="1">
    <location>
        <begin position="371"/>
        <end position="393"/>
    </location>
</feature>